<comment type="cofactor">
    <cofactor evidence="1 9">
        <name>pyridoxal 5'-phosphate</name>
        <dbReference type="ChEBI" id="CHEBI:597326"/>
    </cofactor>
</comment>
<organism evidence="11 12">
    <name type="scientific">Mucor lusitanicus CBS 277.49</name>
    <dbReference type="NCBI Taxonomy" id="747725"/>
    <lineage>
        <taxon>Eukaryota</taxon>
        <taxon>Fungi</taxon>
        <taxon>Fungi incertae sedis</taxon>
        <taxon>Mucoromycota</taxon>
        <taxon>Mucoromycotina</taxon>
        <taxon>Mucoromycetes</taxon>
        <taxon>Mucorales</taxon>
        <taxon>Mucorineae</taxon>
        <taxon>Mucoraceae</taxon>
        <taxon>Mucor</taxon>
    </lineage>
</organism>
<dbReference type="CDD" id="cd00622">
    <property type="entry name" value="PLPDE_III_ODC"/>
    <property type="match status" value="1"/>
</dbReference>
<evidence type="ECO:0000256" key="2">
    <source>
        <dbReference type="ARBA" id="ARBA00008872"/>
    </source>
</evidence>
<evidence type="ECO:0000259" key="10">
    <source>
        <dbReference type="Pfam" id="PF02784"/>
    </source>
</evidence>
<protein>
    <recommendedName>
        <fullName evidence="6">ornithine decarboxylase</fullName>
        <ecNumber evidence="6">4.1.1.17</ecNumber>
    </recommendedName>
</protein>
<feature type="active site" description="Proton donor" evidence="9">
    <location>
        <position position="381"/>
    </location>
</feature>
<evidence type="ECO:0000256" key="5">
    <source>
        <dbReference type="ARBA" id="ARBA00034115"/>
    </source>
</evidence>
<dbReference type="EMBL" id="AMYB01000009">
    <property type="protein sequence ID" value="OAC98905.1"/>
    <property type="molecule type" value="Genomic_DNA"/>
</dbReference>
<dbReference type="Gene3D" id="3.20.20.10">
    <property type="entry name" value="Alanine racemase"/>
    <property type="match status" value="1"/>
</dbReference>
<comment type="similarity">
    <text evidence="2">Belongs to the Orn/Lys/Arg decarboxylase class-II family.</text>
</comment>
<comment type="pathway">
    <text evidence="5">Amine and polyamine biosynthesis; putrescine biosynthesis via L-ornithine pathway; putrescine from L-ornithine: step 1/1.</text>
</comment>
<accession>A0A168HKV0</accession>
<evidence type="ECO:0000313" key="12">
    <source>
        <dbReference type="Proteomes" id="UP000077051"/>
    </source>
</evidence>
<name>A0A168HKV0_MUCCL</name>
<dbReference type="GO" id="GO:0033387">
    <property type="term" value="P:putrescine biosynthetic process from arginine, via ornithine"/>
    <property type="evidence" value="ECO:0007669"/>
    <property type="project" value="TreeGrafter"/>
</dbReference>
<gene>
    <name evidence="11" type="ORF">MUCCIDRAFT_157345</name>
</gene>
<sequence>MLTDLETVVINPPYNVGALFKSAPSSPDISVHNRSVSEVFQQRLESITNQKWESDQENAFFVGDLGEVVRQHIRWKSLLPRIEPFYAIKCNPDPMVVQLLASLGCGFDCASKQEIQQVLDVGVDPSRIIYANPCKQASFIRYSAQQNVSRMTFDNAEELFKIKKYYPDAELVLRILTDDSMSLCQLGLKFGAPLHTVQHLLQLAKELNLNVIGVSFHVGSGCLDENAFGDAVVRAKNVFDQAKAMGYDFKFLDVGGGFPGADVKNGITFEKVAAVLGPIVDRLFPKDVRVIAEPGRYYVASAFNLAVNVIGRRTNMAHQDQTDASPEYMYYVNDGMYGSFNCIIFDHQVVHPKVLMKNELFAYGQDLPEAQYESSVWGPTCDSIDCLNKSARLPKLEPGDWLYFENMGAYTICAASQFNGFRKSEVLYTNTFC</sequence>
<dbReference type="PRINTS" id="PR01182">
    <property type="entry name" value="ORNDCRBXLASE"/>
</dbReference>
<dbReference type="VEuPathDB" id="FungiDB:MUCCIDRAFT_157345"/>
<dbReference type="InterPro" id="IPR002433">
    <property type="entry name" value="Orn_de-COase"/>
</dbReference>
<dbReference type="Proteomes" id="UP000077051">
    <property type="component" value="Unassembled WGS sequence"/>
</dbReference>
<evidence type="ECO:0000256" key="7">
    <source>
        <dbReference type="ARBA" id="ARBA00046672"/>
    </source>
</evidence>
<dbReference type="GO" id="GO:0005737">
    <property type="term" value="C:cytoplasm"/>
    <property type="evidence" value="ECO:0007669"/>
    <property type="project" value="TreeGrafter"/>
</dbReference>
<dbReference type="OrthoDB" id="5034579at2759"/>
<keyword evidence="3 9" id="KW-0663">Pyridoxal phosphate</keyword>
<dbReference type="Pfam" id="PF02784">
    <property type="entry name" value="Orn_Arg_deC_N"/>
    <property type="match status" value="1"/>
</dbReference>
<dbReference type="PANTHER" id="PTHR11482:SF6">
    <property type="entry name" value="ORNITHINE DECARBOXYLASE 1-RELATED"/>
    <property type="match status" value="1"/>
</dbReference>
<dbReference type="PRINTS" id="PR01179">
    <property type="entry name" value="ODADCRBXLASE"/>
</dbReference>
<keyword evidence="4" id="KW-0456">Lyase</keyword>
<comment type="catalytic activity">
    <reaction evidence="8">
        <text>L-ornithine + H(+) = putrescine + CO2</text>
        <dbReference type="Rhea" id="RHEA:22964"/>
        <dbReference type="ChEBI" id="CHEBI:15378"/>
        <dbReference type="ChEBI" id="CHEBI:16526"/>
        <dbReference type="ChEBI" id="CHEBI:46911"/>
        <dbReference type="ChEBI" id="CHEBI:326268"/>
        <dbReference type="EC" id="4.1.1.17"/>
    </reaction>
</comment>
<evidence type="ECO:0000256" key="6">
    <source>
        <dbReference type="ARBA" id="ARBA00034138"/>
    </source>
</evidence>
<dbReference type="SUPFAM" id="SSF50621">
    <property type="entry name" value="Alanine racemase C-terminal domain-like"/>
    <property type="match status" value="1"/>
</dbReference>
<dbReference type="FunFam" id="3.20.20.10:FF:000005">
    <property type="entry name" value="Ornithine decarboxylase"/>
    <property type="match status" value="1"/>
</dbReference>
<evidence type="ECO:0000256" key="3">
    <source>
        <dbReference type="ARBA" id="ARBA00022898"/>
    </source>
</evidence>
<dbReference type="InterPro" id="IPR022644">
    <property type="entry name" value="De-COase2_N"/>
</dbReference>
<dbReference type="PANTHER" id="PTHR11482">
    <property type="entry name" value="ARGININE/DIAMINOPIMELATE/ORNITHINE DECARBOXYLASE"/>
    <property type="match status" value="1"/>
</dbReference>
<dbReference type="InterPro" id="IPR029066">
    <property type="entry name" value="PLP-binding_barrel"/>
</dbReference>
<dbReference type="GO" id="GO:0004586">
    <property type="term" value="F:ornithine decarboxylase activity"/>
    <property type="evidence" value="ECO:0007669"/>
    <property type="project" value="UniProtKB-EC"/>
</dbReference>
<evidence type="ECO:0000256" key="4">
    <source>
        <dbReference type="ARBA" id="ARBA00023239"/>
    </source>
</evidence>
<dbReference type="InterPro" id="IPR000183">
    <property type="entry name" value="Orn/DAP/Arg_de-COase"/>
</dbReference>
<evidence type="ECO:0000256" key="1">
    <source>
        <dbReference type="ARBA" id="ARBA00001933"/>
    </source>
</evidence>
<dbReference type="EC" id="4.1.1.17" evidence="6"/>
<dbReference type="STRING" id="747725.A0A168HKV0"/>
<keyword evidence="12" id="KW-1185">Reference proteome</keyword>
<evidence type="ECO:0000256" key="8">
    <source>
        <dbReference type="ARBA" id="ARBA00049127"/>
    </source>
</evidence>
<comment type="caution">
    <text evidence="11">The sequence shown here is derived from an EMBL/GenBank/DDBJ whole genome shotgun (WGS) entry which is preliminary data.</text>
</comment>
<dbReference type="AlphaFoldDB" id="A0A168HKV0"/>
<comment type="subunit">
    <text evidence="7">Homodimer. Only the dimer is catalytically active, as the active sites are constructed of residues from both monomers.</text>
</comment>
<feature type="modified residue" description="N6-(pyridoxal phosphate)lysine" evidence="9">
    <location>
        <position position="89"/>
    </location>
</feature>
<reference evidence="11 12" key="1">
    <citation type="submission" date="2015-06" db="EMBL/GenBank/DDBJ databases">
        <title>Expansion of signal transduction pathways in fungi by whole-genome duplication.</title>
        <authorList>
            <consortium name="DOE Joint Genome Institute"/>
            <person name="Corrochano L.M."/>
            <person name="Kuo A."/>
            <person name="Marcet-Houben M."/>
            <person name="Polaino S."/>
            <person name="Salamov A."/>
            <person name="Villalobos J.M."/>
            <person name="Alvarez M.I."/>
            <person name="Avalos J."/>
            <person name="Benito E.P."/>
            <person name="Benoit I."/>
            <person name="Burger G."/>
            <person name="Camino L.P."/>
            <person name="Canovas D."/>
            <person name="Cerda-Olmedo E."/>
            <person name="Cheng J.-F."/>
            <person name="Dominguez A."/>
            <person name="Elias M."/>
            <person name="Eslava A.P."/>
            <person name="Glaser F."/>
            <person name="Grimwood J."/>
            <person name="Gutierrez G."/>
            <person name="Heitman J."/>
            <person name="Henrissat B."/>
            <person name="Iturriaga E.A."/>
            <person name="Lang B.F."/>
            <person name="Lavin J.L."/>
            <person name="Lee S."/>
            <person name="Li W."/>
            <person name="Lindquist E."/>
            <person name="Lopez-Garcia S."/>
            <person name="Luque E.M."/>
            <person name="Marcos A.T."/>
            <person name="Martin J."/>
            <person name="Mccluskey K."/>
            <person name="Medina H.R."/>
            <person name="Miralles-Duran A."/>
            <person name="Miyazaki A."/>
            <person name="Munoz-Torres E."/>
            <person name="Oguiza J.A."/>
            <person name="Ohm R."/>
            <person name="Olmedo M."/>
            <person name="Orejas M."/>
            <person name="Ortiz-Castellanos L."/>
            <person name="Pisabarro A.G."/>
            <person name="Rodriguez-Romero J."/>
            <person name="Ruiz-Herrera J."/>
            <person name="Ruiz-Vazquez R."/>
            <person name="Sanz C."/>
            <person name="Schackwitz W."/>
            <person name="Schmutz J."/>
            <person name="Shahriari M."/>
            <person name="Shelest E."/>
            <person name="Silva-Franco F."/>
            <person name="Soanes D."/>
            <person name="Syed K."/>
            <person name="Tagua V.G."/>
            <person name="Talbot N.J."/>
            <person name="Thon M."/>
            <person name="De Vries R.P."/>
            <person name="Wiebenga A."/>
            <person name="Yadav J.S."/>
            <person name="Braun E.L."/>
            <person name="Baker S."/>
            <person name="Garre V."/>
            <person name="Horwitz B."/>
            <person name="Torres-Martinez S."/>
            <person name="Idnurm A."/>
            <person name="Herrera-Estrella A."/>
            <person name="Gabaldon T."/>
            <person name="Grigoriev I.V."/>
        </authorList>
    </citation>
    <scope>NUCLEOTIDE SEQUENCE [LARGE SCALE GENOMIC DNA]</scope>
    <source>
        <strain evidence="11 12">CBS 277.49</strain>
    </source>
</reference>
<proteinExistence type="inferred from homology"/>
<evidence type="ECO:0000256" key="9">
    <source>
        <dbReference type="PIRSR" id="PIRSR600183-50"/>
    </source>
</evidence>
<dbReference type="InterPro" id="IPR009006">
    <property type="entry name" value="Ala_racemase/Decarboxylase_C"/>
</dbReference>
<dbReference type="PROSITE" id="PS00878">
    <property type="entry name" value="ODR_DC_2_1"/>
    <property type="match status" value="1"/>
</dbReference>
<evidence type="ECO:0000313" key="11">
    <source>
        <dbReference type="EMBL" id="OAC98905.1"/>
    </source>
</evidence>
<dbReference type="InterPro" id="IPR022653">
    <property type="entry name" value="De-COase2_pyr-phos_BS"/>
</dbReference>
<dbReference type="SUPFAM" id="SSF51419">
    <property type="entry name" value="PLP-binding barrel"/>
    <property type="match status" value="1"/>
</dbReference>
<dbReference type="Gene3D" id="2.40.37.10">
    <property type="entry name" value="Lyase, Ornithine Decarboxylase, Chain A, domain 1"/>
    <property type="match status" value="1"/>
</dbReference>
<feature type="domain" description="Orn/DAP/Arg decarboxylase 2 N-terminal" evidence="10">
    <location>
        <begin position="65"/>
        <end position="300"/>
    </location>
</feature>